<dbReference type="Proteomes" id="UP001499990">
    <property type="component" value="Unassembled WGS sequence"/>
</dbReference>
<evidence type="ECO:0000313" key="5">
    <source>
        <dbReference type="Proteomes" id="UP001499990"/>
    </source>
</evidence>
<keyword evidence="2" id="KW-1133">Transmembrane helix</keyword>
<evidence type="ECO:0000313" key="3">
    <source>
        <dbReference type="EMBL" id="GAA3367447.1"/>
    </source>
</evidence>
<dbReference type="EMBL" id="BAAAYL010000001">
    <property type="protein sequence ID" value="GAA3380248.1"/>
    <property type="molecule type" value="Genomic_DNA"/>
</dbReference>
<gene>
    <name evidence="3" type="ORF">GCM10020367_01750</name>
    <name evidence="4" type="ORF">GCM10020367_67090</name>
</gene>
<sequence length="348" mass="37319">MGPLPSDCESVMTLLAKLFTQPKDPADAALSRQLEESIESAGYWVHRMPREAARLARKVRRYTTASAVLSFVTALVVWPVVDESSQLTAQVLVCVMSGLAALAVAIPHALGLSDRSDESIRLCGAYAEVYRELLDARHRFTAGSRTDASRWADVIRRFEGIQRRKEVLALEDGDAHTERAFAAAPANGGGWPGAAVPGESRQITESLLLPARVPAPGGRTVAVDGVAADDVAVLAALVHMLTNGSGGRHEPAYVPVRRRYPRRPRARARRRIHRAVLEELAGRGLPGPVRTILGSSRVRVTKGYESVRPGLAGGQSPDPAMLSGVTPRTHLVPPTLPASPPVSSQQLS</sequence>
<keyword evidence="2" id="KW-0812">Transmembrane</keyword>
<reference evidence="4" key="1">
    <citation type="journal article" date="2014" name="Int. J. Syst. Evol. Microbiol.">
        <title>Complete genome of a new Firmicutes species belonging to the dominant human colonic microbiota ('Ruminococcus bicirculans') reveals two chromosomes and a selective capacity to utilize plant glucans.</title>
        <authorList>
            <consortium name="NISC Comparative Sequencing Program"/>
            <person name="Wegmann U."/>
            <person name="Louis P."/>
            <person name="Goesmann A."/>
            <person name="Henrissat B."/>
            <person name="Duncan S.H."/>
            <person name="Flint H.J."/>
        </authorList>
    </citation>
    <scope>NUCLEOTIDE SEQUENCE</scope>
    <source>
        <strain evidence="4">JCM 9651</strain>
    </source>
</reference>
<accession>A0ABP6SNB3</accession>
<evidence type="ECO:0000256" key="2">
    <source>
        <dbReference type="SAM" id="Phobius"/>
    </source>
</evidence>
<evidence type="ECO:0000256" key="1">
    <source>
        <dbReference type="SAM" id="MobiDB-lite"/>
    </source>
</evidence>
<reference evidence="5" key="2">
    <citation type="journal article" date="2019" name="Int. J. Syst. Evol. Microbiol.">
        <title>The Global Catalogue of Microorganisms (GCM) 10K type strain sequencing project: providing services to taxonomists for standard genome sequencing and annotation.</title>
        <authorList>
            <consortium name="The Broad Institute Genomics Platform"/>
            <consortium name="The Broad Institute Genome Sequencing Center for Infectious Disease"/>
            <person name="Wu L."/>
            <person name="Ma J."/>
        </authorList>
    </citation>
    <scope>NUCLEOTIDE SEQUENCE [LARGE SCALE GENOMIC DNA]</scope>
    <source>
        <strain evidence="5">JCM 9651</strain>
    </source>
</reference>
<evidence type="ECO:0008006" key="6">
    <source>
        <dbReference type="Google" id="ProtNLM"/>
    </source>
</evidence>
<dbReference type="EMBL" id="BAAAYL010000001">
    <property type="protein sequence ID" value="GAA3367447.1"/>
    <property type="molecule type" value="Genomic_DNA"/>
</dbReference>
<reference evidence="4" key="3">
    <citation type="submission" date="2023-12" db="EMBL/GenBank/DDBJ databases">
        <authorList>
            <person name="Sun Q."/>
            <person name="Inoue M."/>
        </authorList>
    </citation>
    <scope>NUCLEOTIDE SEQUENCE</scope>
    <source>
        <strain evidence="4">JCM 9651</strain>
    </source>
</reference>
<feature type="transmembrane region" description="Helical" evidence="2">
    <location>
        <begin position="62"/>
        <end position="81"/>
    </location>
</feature>
<feature type="region of interest" description="Disordered" evidence="1">
    <location>
        <begin position="307"/>
        <end position="348"/>
    </location>
</feature>
<evidence type="ECO:0000313" key="4">
    <source>
        <dbReference type="EMBL" id="GAA3380248.1"/>
    </source>
</evidence>
<keyword evidence="2" id="KW-0472">Membrane</keyword>
<feature type="transmembrane region" description="Helical" evidence="2">
    <location>
        <begin position="87"/>
        <end position="112"/>
    </location>
</feature>
<comment type="caution">
    <text evidence="4">The sequence shown here is derived from an EMBL/GenBank/DDBJ whole genome shotgun (WGS) entry which is preliminary data.</text>
</comment>
<name>A0ABP6SNB3_9ACTN</name>
<proteinExistence type="predicted"/>
<keyword evidence="5" id="KW-1185">Reference proteome</keyword>
<protein>
    <recommendedName>
        <fullName evidence="6">SLATT domain-containing protein</fullName>
    </recommendedName>
</protein>
<organism evidence="4 5">
    <name type="scientific">Streptomyces sannanensis</name>
    <dbReference type="NCBI Taxonomy" id="285536"/>
    <lineage>
        <taxon>Bacteria</taxon>
        <taxon>Bacillati</taxon>
        <taxon>Actinomycetota</taxon>
        <taxon>Actinomycetes</taxon>
        <taxon>Kitasatosporales</taxon>
        <taxon>Streptomycetaceae</taxon>
        <taxon>Streptomyces</taxon>
    </lineage>
</organism>